<organism evidence="6 7">
    <name type="scientific">Talaromyces rugulosus</name>
    <name type="common">Penicillium rugulosum</name>
    <dbReference type="NCBI Taxonomy" id="121627"/>
    <lineage>
        <taxon>Eukaryota</taxon>
        <taxon>Fungi</taxon>
        <taxon>Dikarya</taxon>
        <taxon>Ascomycota</taxon>
        <taxon>Pezizomycotina</taxon>
        <taxon>Eurotiomycetes</taxon>
        <taxon>Eurotiomycetidae</taxon>
        <taxon>Eurotiales</taxon>
        <taxon>Trichocomaceae</taxon>
        <taxon>Talaromyces</taxon>
        <taxon>Talaromyces sect. Islandici</taxon>
    </lineage>
</organism>
<name>A0A7H8RA09_TALRU</name>
<dbReference type="PANTHER" id="PTHR47784">
    <property type="entry name" value="STEROL UPTAKE CONTROL PROTEIN 2"/>
    <property type="match status" value="1"/>
</dbReference>
<evidence type="ECO:0000256" key="1">
    <source>
        <dbReference type="ARBA" id="ARBA00023015"/>
    </source>
</evidence>
<dbReference type="CDD" id="cd00067">
    <property type="entry name" value="GAL4"/>
    <property type="match status" value="1"/>
</dbReference>
<dbReference type="PANTHER" id="PTHR47784:SF4">
    <property type="entry name" value="ZN(II)2CYS6 TRANSCRIPTION FACTOR (EUROFUNG)"/>
    <property type="match status" value="1"/>
</dbReference>
<dbReference type="Proteomes" id="UP000509510">
    <property type="component" value="Chromosome VI"/>
</dbReference>
<gene>
    <name evidence="6" type="ORF">TRUGW13939_10439</name>
</gene>
<dbReference type="InterPro" id="IPR001138">
    <property type="entry name" value="Zn2Cys6_DnaBD"/>
</dbReference>
<keyword evidence="2" id="KW-0238">DNA-binding</keyword>
<evidence type="ECO:0000256" key="3">
    <source>
        <dbReference type="ARBA" id="ARBA00023163"/>
    </source>
</evidence>
<dbReference type="SUPFAM" id="SSF57701">
    <property type="entry name" value="Zn2/Cys6 DNA-binding domain"/>
    <property type="match status" value="1"/>
</dbReference>
<evidence type="ECO:0008006" key="8">
    <source>
        <dbReference type="Google" id="ProtNLM"/>
    </source>
</evidence>
<dbReference type="GO" id="GO:0003677">
    <property type="term" value="F:DNA binding"/>
    <property type="evidence" value="ECO:0007669"/>
    <property type="project" value="UniProtKB-KW"/>
</dbReference>
<dbReference type="InterPro" id="IPR036864">
    <property type="entry name" value="Zn2-C6_fun-type_DNA-bd_sf"/>
</dbReference>
<evidence type="ECO:0000313" key="7">
    <source>
        <dbReference type="Proteomes" id="UP000509510"/>
    </source>
</evidence>
<dbReference type="AlphaFoldDB" id="A0A7H8RA09"/>
<dbReference type="RefSeq" id="XP_035349444.1">
    <property type="nucleotide sequence ID" value="XM_035493551.1"/>
</dbReference>
<evidence type="ECO:0000256" key="5">
    <source>
        <dbReference type="SAM" id="MobiDB-lite"/>
    </source>
</evidence>
<dbReference type="GeneID" id="55997919"/>
<keyword evidence="4" id="KW-0539">Nucleus</keyword>
<sequence>MQTVQNSAYEGSVFYLTYCIARILNKVYGAKCDETRPVCLNCSTTDRDCLYPDRFIRFGDARSGRADSDAVERSTSRSSPERNEISFPPLSPNQIGEDTINMAHLELFNHLVNGDWEGFGISRATFVPIAIRNADTAPYLMYEMLALSAQHLSLVSPAREEYYKNQAMRLQNRSITLFNATIAREKVTPDNCIHFFLFSSALGTHHFCNVVRNSEGDFGTFITSLVDSLNLYQGLRAVVGSEWHIVSDSELKPVLQAGKEALMSFLEDGNYQPKEIESKRLMQLLEDPLDQLDSTAVEANQHAINVFDCLLHYHRRNQRNENSLRGLFGWPALVKKEFKDQLIRLSPKTLIILAHYAVLLYYQRQLWLLSDGGGLLIRSIYQNIDSYWLGWLQWPNREISSDIEMTNDK</sequence>
<dbReference type="OrthoDB" id="4227482at2759"/>
<dbReference type="GO" id="GO:0008270">
    <property type="term" value="F:zinc ion binding"/>
    <property type="evidence" value="ECO:0007669"/>
    <property type="project" value="InterPro"/>
</dbReference>
<keyword evidence="3" id="KW-0804">Transcription</keyword>
<feature type="region of interest" description="Disordered" evidence="5">
    <location>
        <begin position="67"/>
        <end position="94"/>
    </location>
</feature>
<evidence type="ECO:0000256" key="4">
    <source>
        <dbReference type="ARBA" id="ARBA00023242"/>
    </source>
</evidence>
<dbReference type="EMBL" id="CP055903">
    <property type="protein sequence ID" value="QKX63270.1"/>
    <property type="molecule type" value="Genomic_DNA"/>
</dbReference>
<evidence type="ECO:0000256" key="2">
    <source>
        <dbReference type="ARBA" id="ARBA00023125"/>
    </source>
</evidence>
<keyword evidence="1" id="KW-0805">Transcription regulation</keyword>
<feature type="compositionally biased region" description="Basic and acidic residues" evidence="5">
    <location>
        <begin position="67"/>
        <end position="84"/>
    </location>
</feature>
<keyword evidence="7" id="KW-1185">Reference proteome</keyword>
<reference evidence="7" key="1">
    <citation type="submission" date="2020-06" db="EMBL/GenBank/DDBJ databases">
        <title>A chromosome-scale genome assembly of Talaromyces rugulosus W13939.</title>
        <authorList>
            <person name="Wang B."/>
            <person name="Guo L."/>
            <person name="Ye K."/>
            <person name="Wang L."/>
        </authorList>
    </citation>
    <scope>NUCLEOTIDE SEQUENCE [LARGE SCALE GENOMIC DNA]</scope>
    <source>
        <strain evidence="7">W13939</strain>
    </source>
</reference>
<evidence type="ECO:0000313" key="6">
    <source>
        <dbReference type="EMBL" id="QKX63270.1"/>
    </source>
</evidence>
<protein>
    <recommendedName>
        <fullName evidence="8">Zn(2)-C6 fungal-type domain-containing protein</fullName>
    </recommendedName>
</protein>
<proteinExistence type="predicted"/>
<dbReference type="GO" id="GO:0001228">
    <property type="term" value="F:DNA-binding transcription activator activity, RNA polymerase II-specific"/>
    <property type="evidence" value="ECO:0007669"/>
    <property type="project" value="TreeGrafter"/>
</dbReference>
<accession>A0A7H8RA09</accession>
<dbReference type="InterPro" id="IPR053157">
    <property type="entry name" value="Sterol_Uptake_Regulator"/>
</dbReference>
<dbReference type="KEGG" id="trg:TRUGW13939_10439"/>